<dbReference type="Gene3D" id="3.10.450.50">
    <property type="match status" value="1"/>
</dbReference>
<organism evidence="2 3">
    <name type="scientific">Sphingobium agri</name>
    <dbReference type="NCBI Taxonomy" id="2933566"/>
    <lineage>
        <taxon>Bacteria</taxon>
        <taxon>Pseudomonadati</taxon>
        <taxon>Pseudomonadota</taxon>
        <taxon>Alphaproteobacteria</taxon>
        <taxon>Sphingomonadales</taxon>
        <taxon>Sphingomonadaceae</taxon>
        <taxon>Sphingobium</taxon>
    </lineage>
</organism>
<reference evidence="2 3" key="1">
    <citation type="submission" date="2022-04" db="EMBL/GenBank/DDBJ databases">
        <authorList>
            <person name="Huq M.A."/>
        </authorList>
    </citation>
    <scope>NUCLEOTIDE SEQUENCE [LARGE SCALE GENOMIC DNA]</scope>
    <source>
        <strain evidence="2 3">MAH-33</strain>
    </source>
</reference>
<keyword evidence="3" id="KW-1185">Reference proteome</keyword>
<dbReference type="InterPro" id="IPR037401">
    <property type="entry name" value="SnoaL-like"/>
</dbReference>
<proteinExistence type="predicted"/>
<protein>
    <submittedName>
        <fullName evidence="2">Nuclear transport factor 2 family protein</fullName>
    </submittedName>
</protein>
<sequence length="131" mass="14396">MADRQRQLVRRFFDGLTSGAFDADLFPDDLACWTTASGKMEARLYRAVPAMLKSIFPDGLAFHIDAIIAEGDRAAAEARSEGMFDAGQVYTNDYVFLFTFNGDRISSVAEHLNPLRVPKALAARMMAALSA</sequence>
<accession>A0ABT0DZN6</accession>
<evidence type="ECO:0000313" key="2">
    <source>
        <dbReference type="EMBL" id="MCK0532469.1"/>
    </source>
</evidence>
<dbReference type="SUPFAM" id="SSF54427">
    <property type="entry name" value="NTF2-like"/>
    <property type="match status" value="1"/>
</dbReference>
<comment type="caution">
    <text evidence="2">The sequence shown here is derived from an EMBL/GenBank/DDBJ whole genome shotgun (WGS) entry which is preliminary data.</text>
</comment>
<evidence type="ECO:0000259" key="1">
    <source>
        <dbReference type="Pfam" id="PF12680"/>
    </source>
</evidence>
<dbReference type="Pfam" id="PF12680">
    <property type="entry name" value="SnoaL_2"/>
    <property type="match status" value="1"/>
</dbReference>
<dbReference type="InterPro" id="IPR032710">
    <property type="entry name" value="NTF2-like_dom_sf"/>
</dbReference>
<dbReference type="EMBL" id="JALKHS010000010">
    <property type="protein sequence ID" value="MCK0532469.1"/>
    <property type="molecule type" value="Genomic_DNA"/>
</dbReference>
<evidence type="ECO:0000313" key="3">
    <source>
        <dbReference type="Proteomes" id="UP001203512"/>
    </source>
</evidence>
<name>A0ABT0DZN6_9SPHN</name>
<gene>
    <name evidence="2" type="ORF">MU848_12840</name>
</gene>
<feature type="domain" description="SnoaL-like" evidence="1">
    <location>
        <begin position="9"/>
        <end position="107"/>
    </location>
</feature>
<dbReference type="Proteomes" id="UP001203512">
    <property type="component" value="Unassembled WGS sequence"/>
</dbReference>
<dbReference type="RefSeq" id="WP_247232796.1">
    <property type="nucleotide sequence ID" value="NZ_JALKHS010000010.1"/>
</dbReference>